<accession>A0A2K2CR00</accession>
<dbReference type="AlphaFoldDB" id="A0A2K2CR00"/>
<feature type="transmembrane region" description="Helical" evidence="1">
    <location>
        <begin position="118"/>
        <end position="140"/>
    </location>
</feature>
<name>A0A2K2CR00_BRADI</name>
<dbReference type="RefSeq" id="XP_003576461.1">
    <property type="nucleotide sequence ID" value="XM_003576413.4"/>
</dbReference>
<evidence type="ECO:0000313" key="4">
    <source>
        <dbReference type="Proteomes" id="UP000008810"/>
    </source>
</evidence>
<reference evidence="2" key="2">
    <citation type="submission" date="2017-06" db="EMBL/GenBank/DDBJ databases">
        <title>WGS assembly of Brachypodium distachyon.</title>
        <authorList>
            <consortium name="The International Brachypodium Initiative"/>
            <person name="Lucas S."/>
            <person name="Harmon-Smith M."/>
            <person name="Lail K."/>
            <person name="Tice H."/>
            <person name="Grimwood J."/>
            <person name="Bruce D."/>
            <person name="Barry K."/>
            <person name="Shu S."/>
            <person name="Lindquist E."/>
            <person name="Wang M."/>
            <person name="Pitluck S."/>
            <person name="Vogel J.P."/>
            <person name="Garvin D.F."/>
            <person name="Mockler T.C."/>
            <person name="Schmutz J."/>
            <person name="Rokhsar D."/>
            <person name="Bevan M.W."/>
        </authorList>
    </citation>
    <scope>NUCLEOTIDE SEQUENCE</scope>
    <source>
        <strain evidence="2">Bd21</strain>
    </source>
</reference>
<dbReference type="Proteomes" id="UP000008810">
    <property type="component" value="Chromosome 4"/>
</dbReference>
<proteinExistence type="predicted"/>
<reference evidence="2 3" key="1">
    <citation type="journal article" date="2010" name="Nature">
        <title>Genome sequencing and analysis of the model grass Brachypodium distachyon.</title>
        <authorList>
            <consortium name="International Brachypodium Initiative"/>
        </authorList>
    </citation>
    <scope>NUCLEOTIDE SEQUENCE [LARGE SCALE GENOMIC DNA]</scope>
    <source>
        <strain evidence="2 3">Bd21</strain>
    </source>
</reference>
<gene>
    <name evidence="3" type="primary">LOC100826268</name>
    <name evidence="2" type="ORF">BRADI_4g28874v3</name>
</gene>
<dbReference type="EMBL" id="CM000883">
    <property type="protein sequence ID" value="PNT64457.1"/>
    <property type="molecule type" value="Genomic_DNA"/>
</dbReference>
<keyword evidence="1" id="KW-0472">Membrane</keyword>
<evidence type="ECO:0000313" key="2">
    <source>
        <dbReference type="EMBL" id="PNT64457.1"/>
    </source>
</evidence>
<dbReference type="KEGG" id="bdi:100826268"/>
<keyword evidence="1" id="KW-1133">Transmembrane helix</keyword>
<evidence type="ECO:0000256" key="1">
    <source>
        <dbReference type="SAM" id="Phobius"/>
    </source>
</evidence>
<keyword evidence="4" id="KW-1185">Reference proteome</keyword>
<protein>
    <submittedName>
        <fullName evidence="2 3">Uncharacterized protein</fullName>
    </submittedName>
</protein>
<keyword evidence="1" id="KW-0812">Transmembrane</keyword>
<dbReference type="EnsemblPlants" id="PNT64457">
    <property type="protein sequence ID" value="PNT64457"/>
    <property type="gene ID" value="BRADI_4g28874v3"/>
</dbReference>
<organism evidence="2">
    <name type="scientific">Brachypodium distachyon</name>
    <name type="common">Purple false brome</name>
    <name type="synonym">Trachynia distachya</name>
    <dbReference type="NCBI Taxonomy" id="15368"/>
    <lineage>
        <taxon>Eukaryota</taxon>
        <taxon>Viridiplantae</taxon>
        <taxon>Streptophyta</taxon>
        <taxon>Embryophyta</taxon>
        <taxon>Tracheophyta</taxon>
        <taxon>Spermatophyta</taxon>
        <taxon>Magnoliopsida</taxon>
        <taxon>Liliopsida</taxon>
        <taxon>Poales</taxon>
        <taxon>Poaceae</taxon>
        <taxon>BOP clade</taxon>
        <taxon>Pooideae</taxon>
        <taxon>Stipodae</taxon>
        <taxon>Brachypodieae</taxon>
        <taxon>Brachypodium</taxon>
    </lineage>
</organism>
<sequence length="146" mass="16287">MASMVLRSGCRAFSQSVPRVLDGKHRLLAQSLTQTSRFSSSDGIEPIENSLSHHVARLDKSGRKGHIPQRLMSPEERIYMQLDEMEKIMISNGERLEKIIVARQQKDERDAMYAERRAACIGAIIVVSGIAGLAYCVTKVKKVVFG</sequence>
<dbReference type="Gramene" id="PNT64457">
    <property type="protein sequence ID" value="PNT64457"/>
    <property type="gene ID" value="BRADI_4g28874v3"/>
</dbReference>
<reference evidence="3" key="3">
    <citation type="submission" date="2018-08" db="UniProtKB">
        <authorList>
            <consortium name="EnsemblPlants"/>
        </authorList>
    </citation>
    <scope>IDENTIFICATION</scope>
    <source>
        <strain evidence="3">cv. Bd21</strain>
    </source>
</reference>
<evidence type="ECO:0000313" key="3">
    <source>
        <dbReference type="EnsemblPlants" id="PNT64457"/>
    </source>
</evidence>
<dbReference type="GeneID" id="100826268"/>